<dbReference type="InterPro" id="IPR001012">
    <property type="entry name" value="UBX_dom"/>
</dbReference>
<protein>
    <recommendedName>
        <fullName evidence="2">UBX domain-containing protein</fullName>
    </recommendedName>
</protein>
<dbReference type="Gene3D" id="3.10.20.90">
    <property type="entry name" value="Phosphatidylinositol 3-kinase Catalytic Subunit, Chain A, domain 1"/>
    <property type="match status" value="1"/>
</dbReference>
<dbReference type="Pfam" id="PF00789">
    <property type="entry name" value="UBX"/>
    <property type="match status" value="1"/>
</dbReference>
<dbReference type="PROSITE" id="PS50033">
    <property type="entry name" value="UBX"/>
    <property type="match status" value="1"/>
</dbReference>
<evidence type="ECO:0000313" key="3">
    <source>
        <dbReference type="EMBL" id="KAF7340113.1"/>
    </source>
</evidence>
<feature type="compositionally biased region" description="Low complexity" evidence="1">
    <location>
        <begin position="272"/>
        <end position="287"/>
    </location>
</feature>
<dbReference type="GO" id="GO:0005737">
    <property type="term" value="C:cytoplasm"/>
    <property type="evidence" value="ECO:0007669"/>
    <property type="project" value="TreeGrafter"/>
</dbReference>
<dbReference type="AlphaFoldDB" id="A0A8H6XET6"/>
<sequence length="304" mass="33233">MKFKTSLSAIADNQTSTTCDLNLFFLRHLQILRVFPSVQLIDYFCPMSAPTPEAGASAPSEVPIDNKTSGFASSEPTPVVTPSFKVYKPSTSAGPPPPLPDDYFTPTAADLKLAQSGLAARTQALNDAPLQLRAVREAAEKSKRDRWPNTTIRVRFTDRTQLEKVFPSNSKIRAVYAFVRESLREDIKPVKFVLYQPPKRDLKVSDPTVRDLTLSELYLAPSSVLLLRFEDAAHEEQARALNGSNVTAPLAPEVLSQAIDLPAPPVTDVAPSSSTPSGSSSDLKSGLNSLEKKIPKWLKMGLKK</sequence>
<dbReference type="SUPFAM" id="SSF54236">
    <property type="entry name" value="Ubiquitin-like"/>
    <property type="match status" value="1"/>
</dbReference>
<proteinExistence type="predicted"/>
<reference evidence="3" key="1">
    <citation type="submission" date="2020-05" db="EMBL/GenBank/DDBJ databases">
        <title>Mycena genomes resolve the evolution of fungal bioluminescence.</title>
        <authorList>
            <person name="Tsai I.J."/>
        </authorList>
    </citation>
    <scope>NUCLEOTIDE SEQUENCE</scope>
    <source>
        <strain evidence="3">CCC161011</strain>
    </source>
</reference>
<dbReference type="OrthoDB" id="440781at2759"/>
<dbReference type="PANTHER" id="PTHR46467">
    <property type="entry name" value="TETHER CONTAINING UBX DOMAIN FOR GLUT4"/>
    <property type="match status" value="1"/>
</dbReference>
<dbReference type="PANTHER" id="PTHR46467:SF1">
    <property type="entry name" value="TETHER CONTAINING UBX DOMAIN FOR GLUT4"/>
    <property type="match status" value="1"/>
</dbReference>
<comment type="caution">
    <text evidence="3">The sequence shown here is derived from an EMBL/GenBank/DDBJ whole genome shotgun (WGS) entry which is preliminary data.</text>
</comment>
<dbReference type="GO" id="GO:0006886">
    <property type="term" value="P:intracellular protein transport"/>
    <property type="evidence" value="ECO:0007669"/>
    <property type="project" value="TreeGrafter"/>
</dbReference>
<evidence type="ECO:0000259" key="2">
    <source>
        <dbReference type="PROSITE" id="PS50033"/>
    </source>
</evidence>
<feature type="region of interest" description="Disordered" evidence="1">
    <location>
        <begin position="263"/>
        <end position="287"/>
    </location>
</feature>
<organism evidence="3 4">
    <name type="scientific">Mycena venus</name>
    <dbReference type="NCBI Taxonomy" id="2733690"/>
    <lineage>
        <taxon>Eukaryota</taxon>
        <taxon>Fungi</taxon>
        <taxon>Dikarya</taxon>
        <taxon>Basidiomycota</taxon>
        <taxon>Agaricomycotina</taxon>
        <taxon>Agaricomycetes</taxon>
        <taxon>Agaricomycetidae</taxon>
        <taxon>Agaricales</taxon>
        <taxon>Marasmiineae</taxon>
        <taxon>Mycenaceae</taxon>
        <taxon>Mycena</taxon>
    </lineage>
</organism>
<keyword evidence="4" id="KW-1185">Reference proteome</keyword>
<evidence type="ECO:0000256" key="1">
    <source>
        <dbReference type="SAM" id="MobiDB-lite"/>
    </source>
</evidence>
<dbReference type="GO" id="GO:0012506">
    <property type="term" value="C:vesicle membrane"/>
    <property type="evidence" value="ECO:0007669"/>
    <property type="project" value="TreeGrafter"/>
</dbReference>
<dbReference type="InterPro" id="IPR029071">
    <property type="entry name" value="Ubiquitin-like_domsf"/>
</dbReference>
<dbReference type="SMART" id="SM00166">
    <property type="entry name" value="UBX"/>
    <property type="match status" value="1"/>
</dbReference>
<dbReference type="GO" id="GO:0005634">
    <property type="term" value="C:nucleus"/>
    <property type="evidence" value="ECO:0007669"/>
    <property type="project" value="TreeGrafter"/>
</dbReference>
<dbReference type="EMBL" id="JACAZI010000019">
    <property type="protein sequence ID" value="KAF7340113.1"/>
    <property type="molecule type" value="Genomic_DNA"/>
</dbReference>
<dbReference type="Proteomes" id="UP000620124">
    <property type="component" value="Unassembled WGS sequence"/>
</dbReference>
<accession>A0A8H6XET6</accession>
<name>A0A8H6XET6_9AGAR</name>
<gene>
    <name evidence="3" type="ORF">MVEN_01929700</name>
</gene>
<feature type="domain" description="UBX" evidence="2">
    <location>
        <begin position="145"/>
        <end position="227"/>
    </location>
</feature>
<evidence type="ECO:0000313" key="4">
    <source>
        <dbReference type="Proteomes" id="UP000620124"/>
    </source>
</evidence>